<feature type="domain" description="Metallo-beta-lactamase" evidence="7">
    <location>
        <begin position="17"/>
        <end position="223"/>
    </location>
</feature>
<dbReference type="SMART" id="SM01027">
    <property type="entry name" value="Beta-Casp"/>
    <property type="match status" value="1"/>
</dbReference>
<keyword evidence="3 6" id="KW-0507">mRNA processing</keyword>
<evidence type="ECO:0000259" key="8">
    <source>
        <dbReference type="SMART" id="SM01027"/>
    </source>
</evidence>
<feature type="domain" description="Beta-Casp" evidence="8">
    <location>
        <begin position="243"/>
        <end position="367"/>
    </location>
</feature>
<evidence type="ECO:0000313" key="10">
    <source>
        <dbReference type="Proteomes" id="UP000616769"/>
    </source>
</evidence>
<dbReference type="GO" id="GO:0003723">
    <property type="term" value="F:RNA binding"/>
    <property type="evidence" value="ECO:0007669"/>
    <property type="project" value="UniProtKB-KW"/>
</dbReference>
<dbReference type="PANTHER" id="PTHR45922">
    <property type="entry name" value="CLEAVAGE AND POLYADENYLATION SPECIFICITY FACTOR SUBUNIT 2"/>
    <property type="match status" value="1"/>
</dbReference>
<evidence type="ECO:0000256" key="1">
    <source>
        <dbReference type="ARBA" id="ARBA00004123"/>
    </source>
</evidence>
<keyword evidence="4 6" id="KW-0694">RNA-binding</keyword>
<dbReference type="Gene3D" id="3.60.15.10">
    <property type="entry name" value="Ribonuclease Z/Hydroxyacylglutathione hydrolase-like"/>
    <property type="match status" value="1"/>
</dbReference>
<evidence type="ECO:0000256" key="2">
    <source>
        <dbReference type="ARBA" id="ARBA00010624"/>
    </source>
</evidence>
<evidence type="ECO:0000256" key="6">
    <source>
        <dbReference type="RuleBase" id="RU365006"/>
    </source>
</evidence>
<dbReference type="GO" id="GO:0006398">
    <property type="term" value="P:mRNA 3'-end processing by stem-loop binding and cleavage"/>
    <property type="evidence" value="ECO:0007669"/>
    <property type="project" value="InterPro"/>
</dbReference>
<sequence>MTSIINFIPISGSLNNSPPCYLLKIDEFCFLLDCGLDENCDLCYINNLSPYIPNIDAVLLSHPDTFHLGALPYLFGKCSLSCDVYATTPVYQMGQMFAYDLYQSHQNYENFDLFCLDDVDLAFEKVIQVKYNQTIALKDKGQGITLTPLPAGHMIGGTIWKIVKDGEEDIVYASDINHKKERHLNGCALDRISRPSMLIIDCSNINYVPERRKKRDSQLFGSIVETLRNFGSVLIGTDTAGRILELSHMLDQFWRSEPGLQAYSIVLLNNFSYNVFEFAKSLVEWMSDKLMRGFEGQRNNPFAFKHIQLCHNLIELKRVNEPMVVLASQPDFECGFTREIFFTFAQNPKNRIILTQRSFRGSLADCLQQIKSQTRPFVLDLERKSRLELFGEELEQYQEQKREEEARKEQEKLLEGEMKKKIKEEEEESEESDDDEFYFISNEINNERNTNKFDEKNVRSSLKKQSINRHDLMLSSRYNDGRVKGGGFFKNAKKSYPMYPDCERKIRWDEYGEIIDPDDFSIFDSSRIFMEDKENIVNNDEQMIDVNEQNGKINSNLTKSITVEPAVPTKCVTSIERVSVEARIEFIDFEGRSDGESIKKLIKMIRPHRCILIRTNDLESAESFVNYCRTNDCVTSGKIFVPKILELIDATTERHIYQVRLKDALVSSLRFSSYKDGAELAWVEGEIEMNLSESILPQHEEIASTAMATIAENENENAMENVKNIEPKEDQKQSNRSSIPILKQLQFSKITPHQTIFVNELKLSDFKQILMKHGIQAEFSGGVLLCKGQVEVKRTESGRIQLEGTVSDDYFKVRKLLYEQYAIL</sequence>
<proteinExistence type="inferred from homology"/>
<dbReference type="FunFam" id="3.60.15.10:FF:000008">
    <property type="entry name" value="Cleavage and polyadenylation specificity factor subunit 2"/>
    <property type="match status" value="1"/>
</dbReference>
<dbReference type="AlphaFoldDB" id="A0A132AK11"/>
<dbReference type="InterPro" id="IPR027075">
    <property type="entry name" value="CPSF2"/>
</dbReference>
<dbReference type="SMART" id="SM00849">
    <property type="entry name" value="Lactamase_B"/>
    <property type="match status" value="1"/>
</dbReference>
<comment type="caution">
    <text evidence="9">The sequence shown here is derived from an EMBL/GenBank/DDBJ whole genome shotgun (WGS) entry which is preliminary data.</text>
</comment>
<dbReference type="SUPFAM" id="SSF56281">
    <property type="entry name" value="Metallo-hydrolase/oxidoreductase"/>
    <property type="match status" value="1"/>
</dbReference>
<comment type="subcellular location">
    <subcellularLocation>
        <location evidence="1 6">Nucleus</location>
    </subcellularLocation>
</comment>
<accession>A0A132AK11</accession>
<dbReference type="PANTHER" id="PTHR45922:SF1">
    <property type="entry name" value="CLEAVAGE AND POLYADENYLATION SPECIFICITY FACTOR SUBUNIT 2"/>
    <property type="match status" value="1"/>
</dbReference>
<dbReference type="Pfam" id="PF10996">
    <property type="entry name" value="Beta-Casp"/>
    <property type="match status" value="1"/>
</dbReference>
<protein>
    <recommendedName>
        <fullName evidence="6">Cleavage and polyadenylation specificity factor subunit 2</fullName>
    </recommendedName>
    <alternativeName>
        <fullName evidence="6">Cleavage and polyadenylation specificity factor 100 kDa subunit</fullName>
    </alternativeName>
</protein>
<keyword evidence="5 6" id="KW-0539">Nucleus</keyword>
<dbReference type="Pfam" id="PF07521">
    <property type="entry name" value="RMMBL"/>
    <property type="match status" value="1"/>
</dbReference>
<dbReference type="InterPro" id="IPR035639">
    <property type="entry name" value="CPSF2_MBL"/>
</dbReference>
<evidence type="ECO:0000256" key="4">
    <source>
        <dbReference type="ARBA" id="ARBA00022884"/>
    </source>
</evidence>
<name>A0A132AK11_SARSC</name>
<dbReference type="Pfam" id="PF16661">
    <property type="entry name" value="Lactamase_B_6"/>
    <property type="match status" value="1"/>
</dbReference>
<dbReference type="Pfam" id="PF13299">
    <property type="entry name" value="CPSF100_C"/>
    <property type="match status" value="1"/>
</dbReference>
<dbReference type="OrthoDB" id="64353at2759"/>
<evidence type="ECO:0000256" key="3">
    <source>
        <dbReference type="ARBA" id="ARBA00022664"/>
    </source>
</evidence>
<dbReference type="GO" id="GO:0005847">
    <property type="term" value="C:mRNA cleavage and polyadenylation specificity factor complex"/>
    <property type="evidence" value="ECO:0007669"/>
    <property type="project" value="InterPro"/>
</dbReference>
<evidence type="ECO:0000256" key="5">
    <source>
        <dbReference type="ARBA" id="ARBA00023242"/>
    </source>
</evidence>
<dbReference type="InterPro" id="IPR036866">
    <property type="entry name" value="RibonucZ/Hydroxyglut_hydro"/>
</dbReference>
<evidence type="ECO:0000259" key="7">
    <source>
        <dbReference type="SMART" id="SM00849"/>
    </source>
</evidence>
<gene>
    <name evidence="9" type="ORF">QR98_0098330</name>
</gene>
<dbReference type="InterPro" id="IPR025069">
    <property type="entry name" value="Cpsf2_C"/>
</dbReference>
<reference evidence="9 10" key="1">
    <citation type="journal article" date="2015" name="Parasit. Vectors">
        <title>Draft genome of the scabies mite.</title>
        <authorList>
            <person name="Rider S.D.Jr."/>
            <person name="Morgan M.S."/>
            <person name="Arlian L.G."/>
        </authorList>
    </citation>
    <scope>NUCLEOTIDE SEQUENCE [LARGE SCALE GENOMIC DNA]</scope>
    <source>
        <strain evidence="9">Arlian Lab</strain>
    </source>
</reference>
<organism evidence="9 10">
    <name type="scientific">Sarcoptes scabiei</name>
    <name type="common">Itch mite</name>
    <name type="synonym">Acarus scabiei</name>
    <dbReference type="NCBI Taxonomy" id="52283"/>
    <lineage>
        <taxon>Eukaryota</taxon>
        <taxon>Metazoa</taxon>
        <taxon>Ecdysozoa</taxon>
        <taxon>Arthropoda</taxon>
        <taxon>Chelicerata</taxon>
        <taxon>Arachnida</taxon>
        <taxon>Acari</taxon>
        <taxon>Acariformes</taxon>
        <taxon>Sarcoptiformes</taxon>
        <taxon>Astigmata</taxon>
        <taxon>Psoroptidia</taxon>
        <taxon>Sarcoptoidea</taxon>
        <taxon>Sarcoptidae</taxon>
        <taxon>Sarcoptinae</taxon>
        <taxon>Sarcoptes</taxon>
    </lineage>
</organism>
<dbReference type="VEuPathDB" id="VectorBase:SSCA000139"/>
<dbReference type="EMBL" id="JXLN01016798">
    <property type="protein sequence ID" value="KPM11263.1"/>
    <property type="molecule type" value="Genomic_DNA"/>
</dbReference>
<dbReference type="InterPro" id="IPR011108">
    <property type="entry name" value="RMMBL"/>
</dbReference>
<dbReference type="InterPro" id="IPR022712">
    <property type="entry name" value="Beta_Casp"/>
</dbReference>
<dbReference type="Proteomes" id="UP000616769">
    <property type="component" value="Unassembled WGS sequence"/>
</dbReference>
<dbReference type="CDD" id="cd16293">
    <property type="entry name" value="CPSF2-like_MBL-fold"/>
    <property type="match status" value="1"/>
</dbReference>
<evidence type="ECO:0000313" key="9">
    <source>
        <dbReference type="EMBL" id="KPM11263.1"/>
    </source>
</evidence>
<dbReference type="InterPro" id="IPR001279">
    <property type="entry name" value="Metallo-B-lactamas"/>
</dbReference>
<comment type="similarity">
    <text evidence="2 6">Belongs to the metallo-beta-lactamase superfamily. RNA-metabolizing metallo-beta-lactamase-like family. CPSF2/YSH1 subfamily.</text>
</comment>